<evidence type="ECO:0000313" key="2">
    <source>
        <dbReference type="EMBL" id="CEM04520.1"/>
    </source>
</evidence>
<name>A0A0G4EZJ2_9ALVE</name>
<reference evidence="2" key="1">
    <citation type="submission" date="2014-11" db="EMBL/GenBank/DDBJ databases">
        <authorList>
            <person name="Otto D Thomas"/>
            <person name="Naeem Raeece"/>
        </authorList>
    </citation>
    <scope>NUCLEOTIDE SEQUENCE</scope>
</reference>
<proteinExistence type="predicted"/>
<gene>
    <name evidence="2" type="ORF">Cvel_14321</name>
</gene>
<evidence type="ECO:0000256" key="1">
    <source>
        <dbReference type="SAM" id="SignalP"/>
    </source>
</evidence>
<dbReference type="EMBL" id="CDMZ01000015">
    <property type="protein sequence ID" value="CEM04520.1"/>
    <property type="molecule type" value="Genomic_DNA"/>
</dbReference>
<protein>
    <submittedName>
        <fullName evidence="2">Uncharacterized protein</fullName>
    </submittedName>
</protein>
<dbReference type="AlphaFoldDB" id="A0A0G4EZJ2"/>
<keyword evidence="1" id="KW-0732">Signal</keyword>
<feature type="signal peptide" evidence="1">
    <location>
        <begin position="1"/>
        <end position="17"/>
    </location>
</feature>
<sequence>MFLFLWCAAALAELGAAAPHHNENAVCKASSSPPIFPREPNFLSMKDFEEPEVVCFCCPMMEAFGMTETACCGTATAALDPTTSHVGGVVPHKGARGGGLEDDGKDPFSAACSEREQWATQEGLSLCVPGERRGETECFLWDGGAWPMSPPHVCTKEGEGGSDCLHFMYDCMYIHGRFMCMFAVNFMSDQSQSAGLTRMGVSEGVVNCIYMSQSGGECGIDMACFPLT</sequence>
<feature type="chain" id="PRO_5005188521" evidence="1">
    <location>
        <begin position="18"/>
        <end position="228"/>
    </location>
</feature>
<accession>A0A0G4EZJ2</accession>
<organism evidence="2">
    <name type="scientific">Chromera velia CCMP2878</name>
    <dbReference type="NCBI Taxonomy" id="1169474"/>
    <lineage>
        <taxon>Eukaryota</taxon>
        <taxon>Sar</taxon>
        <taxon>Alveolata</taxon>
        <taxon>Colpodellida</taxon>
        <taxon>Chromeraceae</taxon>
        <taxon>Chromera</taxon>
    </lineage>
</organism>
<dbReference type="VEuPathDB" id="CryptoDB:Cvel_14321"/>